<dbReference type="AlphaFoldDB" id="A0AAF0II20"/>
<name>A0AAF0II20_9EURO</name>
<proteinExistence type="predicted"/>
<reference evidence="2" key="1">
    <citation type="submission" date="2023-03" db="EMBL/GenBank/DDBJ databases">
        <title>Emydomyces testavorans Genome Sequence.</title>
        <authorList>
            <person name="Hoyer L."/>
        </authorList>
    </citation>
    <scope>NUCLEOTIDE SEQUENCE</scope>
    <source>
        <strain evidence="2">16-2883</strain>
    </source>
</reference>
<protein>
    <submittedName>
        <fullName evidence="2">Uncharacterized protein</fullName>
    </submittedName>
</protein>
<evidence type="ECO:0000313" key="3">
    <source>
        <dbReference type="Proteomes" id="UP001219355"/>
    </source>
</evidence>
<feature type="compositionally biased region" description="Polar residues" evidence="1">
    <location>
        <begin position="1"/>
        <end position="10"/>
    </location>
</feature>
<sequence length="85" mass="9544">MSGQKFSEQYPSPLEGYQNLPPLPNTVYGILTSDFGFSEKNDDGKSLRNPQTGVRSSAYETFQAPLTSGRRGAFDVHIYHFQVRL</sequence>
<gene>
    <name evidence="2" type="ORF">PRK78_002944</name>
</gene>
<evidence type="ECO:0000313" key="2">
    <source>
        <dbReference type="EMBL" id="WEW57477.1"/>
    </source>
</evidence>
<dbReference type="EMBL" id="CP120628">
    <property type="protein sequence ID" value="WEW57477.1"/>
    <property type="molecule type" value="Genomic_DNA"/>
</dbReference>
<dbReference type="Proteomes" id="UP001219355">
    <property type="component" value="Chromosome 2"/>
</dbReference>
<evidence type="ECO:0000256" key="1">
    <source>
        <dbReference type="SAM" id="MobiDB-lite"/>
    </source>
</evidence>
<keyword evidence="3" id="KW-1185">Reference proteome</keyword>
<accession>A0AAF0II20</accession>
<organism evidence="2 3">
    <name type="scientific">Emydomyces testavorans</name>
    <dbReference type="NCBI Taxonomy" id="2070801"/>
    <lineage>
        <taxon>Eukaryota</taxon>
        <taxon>Fungi</taxon>
        <taxon>Dikarya</taxon>
        <taxon>Ascomycota</taxon>
        <taxon>Pezizomycotina</taxon>
        <taxon>Eurotiomycetes</taxon>
        <taxon>Eurotiomycetidae</taxon>
        <taxon>Onygenales</taxon>
        <taxon>Nannizziopsiaceae</taxon>
        <taxon>Emydomyces</taxon>
    </lineage>
</organism>
<feature type="region of interest" description="Disordered" evidence="1">
    <location>
        <begin position="1"/>
        <end position="21"/>
    </location>
</feature>